<evidence type="ECO:0000313" key="3">
    <source>
        <dbReference type="Proteomes" id="UP001218188"/>
    </source>
</evidence>
<organism evidence="2 3">
    <name type="scientific">Mycena alexandri</name>
    <dbReference type="NCBI Taxonomy" id="1745969"/>
    <lineage>
        <taxon>Eukaryota</taxon>
        <taxon>Fungi</taxon>
        <taxon>Dikarya</taxon>
        <taxon>Basidiomycota</taxon>
        <taxon>Agaricomycotina</taxon>
        <taxon>Agaricomycetes</taxon>
        <taxon>Agaricomycetidae</taxon>
        <taxon>Agaricales</taxon>
        <taxon>Marasmiineae</taxon>
        <taxon>Mycenaceae</taxon>
        <taxon>Mycena</taxon>
    </lineage>
</organism>
<reference evidence="2" key="1">
    <citation type="submission" date="2023-03" db="EMBL/GenBank/DDBJ databases">
        <title>Massive genome expansion in bonnet fungi (Mycena s.s.) driven by repeated elements and novel gene families across ecological guilds.</title>
        <authorList>
            <consortium name="Lawrence Berkeley National Laboratory"/>
            <person name="Harder C.B."/>
            <person name="Miyauchi S."/>
            <person name="Viragh M."/>
            <person name="Kuo A."/>
            <person name="Thoen E."/>
            <person name="Andreopoulos B."/>
            <person name="Lu D."/>
            <person name="Skrede I."/>
            <person name="Drula E."/>
            <person name="Henrissat B."/>
            <person name="Morin E."/>
            <person name="Kohler A."/>
            <person name="Barry K."/>
            <person name="LaButti K."/>
            <person name="Morin E."/>
            <person name="Salamov A."/>
            <person name="Lipzen A."/>
            <person name="Mereny Z."/>
            <person name="Hegedus B."/>
            <person name="Baldrian P."/>
            <person name="Stursova M."/>
            <person name="Weitz H."/>
            <person name="Taylor A."/>
            <person name="Grigoriev I.V."/>
            <person name="Nagy L.G."/>
            <person name="Martin F."/>
            <person name="Kauserud H."/>
        </authorList>
    </citation>
    <scope>NUCLEOTIDE SEQUENCE</scope>
    <source>
        <strain evidence="2">CBHHK200</strain>
    </source>
</reference>
<feature type="signal peptide" evidence="1">
    <location>
        <begin position="1"/>
        <end position="22"/>
    </location>
</feature>
<accession>A0AAD6SVF7</accession>
<name>A0AAD6SVF7_9AGAR</name>
<evidence type="ECO:0000313" key="2">
    <source>
        <dbReference type="EMBL" id="KAJ7033430.1"/>
    </source>
</evidence>
<dbReference type="AlphaFoldDB" id="A0AAD6SVF7"/>
<feature type="non-terminal residue" evidence="2">
    <location>
        <position position="77"/>
    </location>
</feature>
<feature type="chain" id="PRO_5042169804" evidence="1">
    <location>
        <begin position="23"/>
        <end position="77"/>
    </location>
</feature>
<evidence type="ECO:0000256" key="1">
    <source>
        <dbReference type="SAM" id="SignalP"/>
    </source>
</evidence>
<proteinExistence type="predicted"/>
<comment type="caution">
    <text evidence="2">The sequence shown here is derived from an EMBL/GenBank/DDBJ whole genome shotgun (WGS) entry which is preliminary data.</text>
</comment>
<protein>
    <submittedName>
        <fullName evidence="2">Uncharacterized protein</fullName>
    </submittedName>
</protein>
<sequence length="77" mass="8008">LRAIPPAFPSFSLTLFASPLAASHVGTPPYEWGTRIRLCPHPQGATPSAAIAAASSTYSGAWRSGGRRGPCNSRGRS</sequence>
<dbReference type="Proteomes" id="UP001218188">
    <property type="component" value="Unassembled WGS sequence"/>
</dbReference>
<keyword evidence="1" id="KW-0732">Signal</keyword>
<dbReference type="EMBL" id="JARJCM010000065">
    <property type="protein sequence ID" value="KAJ7033430.1"/>
    <property type="molecule type" value="Genomic_DNA"/>
</dbReference>
<gene>
    <name evidence="2" type="ORF">C8F04DRAFT_1104709</name>
</gene>
<keyword evidence="3" id="KW-1185">Reference proteome</keyword>